<feature type="compositionally biased region" description="Acidic residues" evidence="1">
    <location>
        <begin position="306"/>
        <end position="318"/>
    </location>
</feature>
<accession>A0A0J9TR42</accession>
<sequence length="371" mass="40422">MACLNEFDANHLAAETKGEEEEYYVENMATKRKLKNCCKRWSDDKNGREFFVSHKNEIDENSFFKILKKTWNLLFFNEEKKGKLLHGEGDQNMYTLPNFLIIDPLSSGVVSPFESDQVGMSLDEGEDLRPEHVQVDDGEDPAGGCPAVENSADCLAAANRGECLPVENSADCLAAENSADCLPAANRGNTWDDGLEEDEHWAAAALRASPLSEENSPVEDLSPDKESRKKMRTCKKSGINKKYIDIYHKHEDSYSFHDKEIDDFLILSEAAAGVSGAEEGDEQNGGDLPIGLTSEEPSEEARDLPSEEASDLPSEEASDLPSDNRVSGGQGSLIPTTDETPSCPNQDVENPSAASQTEADPPQPGGGNGDT</sequence>
<dbReference type="Proteomes" id="UP000053239">
    <property type="component" value="Unassembled WGS sequence"/>
</dbReference>
<dbReference type="AlphaFoldDB" id="A0A0J9TR42"/>
<reference evidence="2 3" key="1">
    <citation type="submission" date="2011-09" db="EMBL/GenBank/DDBJ databases">
        <title>The Genome Sequence of Plasmodium vivax North Korean.</title>
        <authorList>
            <consortium name="The Broad Institute Genome Sequencing Platform"/>
            <consortium name="The Broad Institute Genome Sequencing Center for Infectious Disease"/>
            <person name="Neafsey D."/>
            <person name="Carlton J."/>
            <person name="Barnwell J."/>
            <person name="Collins W."/>
            <person name="Escalante A."/>
            <person name="Mullikin J."/>
            <person name="Saul A."/>
            <person name="Guigo R."/>
            <person name="Camara F."/>
            <person name="Young S.K."/>
            <person name="Zeng Q."/>
            <person name="Gargeya S."/>
            <person name="Fitzgerald M."/>
            <person name="Haas B."/>
            <person name="Abouelleil A."/>
            <person name="Alvarado L."/>
            <person name="Arachchi H.M."/>
            <person name="Berlin A."/>
            <person name="Brown A."/>
            <person name="Chapman S.B."/>
            <person name="Chen Z."/>
            <person name="Dunbar C."/>
            <person name="Freedman E."/>
            <person name="Gearin G."/>
            <person name="Gellesch M."/>
            <person name="Goldberg J."/>
            <person name="Griggs A."/>
            <person name="Gujja S."/>
            <person name="Heiman D."/>
            <person name="Howarth C."/>
            <person name="Larson L."/>
            <person name="Lui A."/>
            <person name="MacDonald P.J.P."/>
            <person name="Montmayeur A."/>
            <person name="Murphy C."/>
            <person name="Neiman D."/>
            <person name="Pearson M."/>
            <person name="Priest M."/>
            <person name="Roberts A."/>
            <person name="Saif S."/>
            <person name="Shea T."/>
            <person name="Shenoy N."/>
            <person name="Sisk P."/>
            <person name="Stolte C."/>
            <person name="Sykes S."/>
            <person name="Wortman J."/>
            <person name="Nusbaum C."/>
            <person name="Birren B."/>
        </authorList>
    </citation>
    <scope>NUCLEOTIDE SEQUENCE [LARGE SCALE GENOMIC DNA]</scope>
    <source>
        <strain evidence="2 3">North Korean</strain>
    </source>
</reference>
<evidence type="ECO:0000313" key="3">
    <source>
        <dbReference type="Proteomes" id="UP000053239"/>
    </source>
</evidence>
<evidence type="ECO:0000313" key="2">
    <source>
        <dbReference type="EMBL" id="KMZ97969.1"/>
    </source>
</evidence>
<protein>
    <submittedName>
        <fullName evidence="2">Uncharacterized protein</fullName>
    </submittedName>
</protein>
<name>A0A0J9TR42_PLAVI</name>
<feature type="region of interest" description="Disordered" evidence="1">
    <location>
        <begin position="275"/>
        <end position="371"/>
    </location>
</feature>
<dbReference type="OrthoDB" id="381988at2759"/>
<gene>
    <name evidence="2" type="ORF">PVNG_00307</name>
</gene>
<feature type="compositionally biased region" description="Polar residues" evidence="1">
    <location>
        <begin position="333"/>
        <end position="358"/>
    </location>
</feature>
<organism evidence="2 3">
    <name type="scientific">Plasmodium vivax North Korean</name>
    <dbReference type="NCBI Taxonomy" id="1035514"/>
    <lineage>
        <taxon>Eukaryota</taxon>
        <taxon>Sar</taxon>
        <taxon>Alveolata</taxon>
        <taxon>Apicomplexa</taxon>
        <taxon>Aconoidasida</taxon>
        <taxon>Haemosporida</taxon>
        <taxon>Plasmodiidae</taxon>
        <taxon>Plasmodium</taxon>
        <taxon>Plasmodium (Plasmodium)</taxon>
    </lineage>
</organism>
<dbReference type="EMBL" id="KQ235499">
    <property type="protein sequence ID" value="KMZ97969.1"/>
    <property type="molecule type" value="Genomic_DNA"/>
</dbReference>
<evidence type="ECO:0000256" key="1">
    <source>
        <dbReference type="SAM" id="MobiDB-lite"/>
    </source>
</evidence>
<proteinExistence type="predicted"/>
<feature type="region of interest" description="Disordered" evidence="1">
    <location>
        <begin position="207"/>
        <end position="232"/>
    </location>
</feature>